<protein>
    <submittedName>
        <fullName evidence="5">Uncharacterized protein</fullName>
    </submittedName>
</protein>
<dbReference type="RefSeq" id="XP_020906070.1">
    <property type="nucleotide sequence ID" value="XM_021050411.1"/>
</dbReference>
<dbReference type="InterPro" id="IPR050687">
    <property type="entry name" value="Dynein_IC"/>
</dbReference>
<dbReference type="PANTHER" id="PTHR12442:SF22">
    <property type="entry name" value="CYTOPLASMIC DYNEIN 1 INTERMEDIATE CHAIN-RELATED"/>
    <property type="match status" value="1"/>
</dbReference>
<dbReference type="GO" id="GO:0045503">
    <property type="term" value="F:dynein light chain binding"/>
    <property type="evidence" value="ECO:0007669"/>
    <property type="project" value="TreeGrafter"/>
</dbReference>
<evidence type="ECO:0000256" key="1">
    <source>
        <dbReference type="ARBA" id="ARBA00004496"/>
    </source>
</evidence>
<keyword evidence="4" id="KW-0677">Repeat</keyword>
<evidence type="ECO:0000256" key="3">
    <source>
        <dbReference type="ARBA" id="ARBA00022574"/>
    </source>
</evidence>
<dbReference type="EnsemblMetazoa" id="XM_021050411.1">
    <property type="protein sequence ID" value="XP_020906070.1"/>
    <property type="gene ID" value="LOC110244213"/>
</dbReference>
<evidence type="ECO:0000313" key="5">
    <source>
        <dbReference type="EnsemblMetazoa" id="XP_020906070.1"/>
    </source>
</evidence>
<name>A0A913XL75_EXADI</name>
<dbReference type="InterPro" id="IPR015943">
    <property type="entry name" value="WD40/YVTN_repeat-like_dom_sf"/>
</dbReference>
<evidence type="ECO:0000313" key="6">
    <source>
        <dbReference type="Proteomes" id="UP000887567"/>
    </source>
</evidence>
<evidence type="ECO:0000256" key="2">
    <source>
        <dbReference type="ARBA" id="ARBA00022490"/>
    </source>
</evidence>
<dbReference type="KEGG" id="epa:110244213"/>
<evidence type="ECO:0000256" key="4">
    <source>
        <dbReference type="ARBA" id="ARBA00022737"/>
    </source>
</evidence>
<dbReference type="GO" id="GO:0010970">
    <property type="term" value="P:transport along microtubule"/>
    <property type="evidence" value="ECO:0007669"/>
    <property type="project" value="TreeGrafter"/>
</dbReference>
<proteinExistence type="predicted"/>
<dbReference type="Gene3D" id="2.130.10.10">
    <property type="entry name" value="YVTN repeat-like/Quinoprotein amine dehydrogenase"/>
    <property type="match status" value="1"/>
</dbReference>
<accession>A0A913XL75</accession>
<keyword evidence="6" id="KW-1185">Reference proteome</keyword>
<dbReference type="OrthoDB" id="4189at2759"/>
<comment type="subcellular location">
    <subcellularLocation>
        <location evidence="1">Cytoplasm</location>
    </subcellularLocation>
</comment>
<dbReference type="InterPro" id="IPR036322">
    <property type="entry name" value="WD40_repeat_dom_sf"/>
</dbReference>
<dbReference type="GO" id="GO:0045504">
    <property type="term" value="F:dynein heavy chain binding"/>
    <property type="evidence" value="ECO:0007669"/>
    <property type="project" value="TreeGrafter"/>
</dbReference>
<dbReference type="Pfam" id="PF00400">
    <property type="entry name" value="WD40"/>
    <property type="match status" value="1"/>
</dbReference>
<dbReference type="Proteomes" id="UP000887567">
    <property type="component" value="Unplaced"/>
</dbReference>
<keyword evidence="2" id="KW-0963">Cytoplasm</keyword>
<reference evidence="5" key="1">
    <citation type="submission" date="2022-11" db="UniProtKB">
        <authorList>
            <consortium name="EnsemblMetazoa"/>
        </authorList>
    </citation>
    <scope>IDENTIFICATION</scope>
</reference>
<dbReference type="PANTHER" id="PTHR12442">
    <property type="entry name" value="DYNEIN INTERMEDIATE CHAIN"/>
    <property type="match status" value="1"/>
</dbReference>
<dbReference type="GO" id="GO:0005737">
    <property type="term" value="C:cytoplasm"/>
    <property type="evidence" value="ECO:0007669"/>
    <property type="project" value="UniProtKB-SubCell"/>
</dbReference>
<dbReference type="AlphaFoldDB" id="A0A913XL75"/>
<organism evidence="5 6">
    <name type="scientific">Exaiptasia diaphana</name>
    <name type="common">Tropical sea anemone</name>
    <name type="synonym">Aiptasia pulchella</name>
    <dbReference type="NCBI Taxonomy" id="2652724"/>
    <lineage>
        <taxon>Eukaryota</taxon>
        <taxon>Metazoa</taxon>
        <taxon>Cnidaria</taxon>
        <taxon>Anthozoa</taxon>
        <taxon>Hexacorallia</taxon>
        <taxon>Actiniaria</taxon>
        <taxon>Aiptasiidae</taxon>
        <taxon>Exaiptasia</taxon>
    </lineage>
</organism>
<dbReference type="SMART" id="SM00320">
    <property type="entry name" value="WD40"/>
    <property type="match status" value="2"/>
</dbReference>
<dbReference type="GO" id="GO:0005868">
    <property type="term" value="C:cytoplasmic dynein complex"/>
    <property type="evidence" value="ECO:0007669"/>
    <property type="project" value="TreeGrafter"/>
</dbReference>
<dbReference type="SUPFAM" id="SSF50978">
    <property type="entry name" value="WD40 repeat-like"/>
    <property type="match status" value="1"/>
</dbReference>
<keyword evidence="3" id="KW-0853">WD repeat</keyword>
<sequence length="167" mass="18971">MHSNKFCILYQQIDFSYLFLTSSFDWTLKLWSHKSHRPVYSFEDNGDYIYDVQWSPIHPALFATVDGMGKLDLWNLNTDTEVPITSSATEMTSLNRVRWTNSGHQIAVGDDDGKVFIYDVGEQLAVPRADEWSRLQNTLIDIQANASSSVSETIGSPRMSPSKIPFT</sequence>
<dbReference type="GeneID" id="110244213"/>
<dbReference type="InterPro" id="IPR001680">
    <property type="entry name" value="WD40_rpt"/>
</dbReference>
<dbReference type="OMA" id="YEGHYAP"/>